<keyword evidence="2" id="KW-1185">Reference proteome</keyword>
<evidence type="ECO:0008006" key="3">
    <source>
        <dbReference type="Google" id="ProtNLM"/>
    </source>
</evidence>
<protein>
    <recommendedName>
        <fullName evidence="3">Glycosyl transferase family 1 domain-containing protein</fullName>
    </recommendedName>
</protein>
<proteinExistence type="predicted"/>
<sequence length="259" mass="29296">MITDAGKNIIMHHRGNDVRSRALAFKGKGYVNPYVNAECSLPDDEIDRNLRYFAKHASAAIVQDYELYGYVIDYYAKEGKPVYVLPRLIDVSAVQPAFKGSSHEPPLVVHAPTQRDFKGTAWIEEAVSRLRKEMPIRFLLVEGMSHAEALQLYREADIVIDQVLCGAYGNLSVEAMALGKPVICYIREDLVSRYPLDLPVVSANPDNLYDMLKMLVKDKEMREVRARLGRAYVERHHSASVVIQSLVKIYEGVWRNGGK</sequence>
<dbReference type="Proteomes" id="UP000680304">
    <property type="component" value="Unassembled WGS sequence"/>
</dbReference>
<gene>
    <name evidence="1" type="ORF">PACILC2_40810</name>
</gene>
<organism evidence="1 2">
    <name type="scientific">Paenibacillus cisolokensis</name>
    <dbReference type="NCBI Taxonomy" id="1658519"/>
    <lineage>
        <taxon>Bacteria</taxon>
        <taxon>Bacillati</taxon>
        <taxon>Bacillota</taxon>
        <taxon>Bacilli</taxon>
        <taxon>Bacillales</taxon>
        <taxon>Paenibacillaceae</taxon>
        <taxon>Paenibacillus</taxon>
    </lineage>
</organism>
<evidence type="ECO:0000313" key="2">
    <source>
        <dbReference type="Proteomes" id="UP000680304"/>
    </source>
</evidence>
<comment type="caution">
    <text evidence="1">The sequence shown here is derived from an EMBL/GenBank/DDBJ whole genome shotgun (WGS) entry which is preliminary data.</text>
</comment>
<name>A0ABQ4NBA8_9BACL</name>
<accession>A0ABQ4NBA8</accession>
<dbReference type="EMBL" id="BOVJ01000136">
    <property type="protein sequence ID" value="GIQ65513.1"/>
    <property type="molecule type" value="Genomic_DNA"/>
</dbReference>
<reference evidence="1 2" key="1">
    <citation type="submission" date="2021-04" db="EMBL/GenBank/DDBJ databases">
        <title>Draft genome sequence of Paenibacillus cisolokensis, LC2-13A.</title>
        <authorList>
            <person name="Uke A."/>
            <person name="Chhe C."/>
            <person name="Baramee S."/>
            <person name="Kosugi A."/>
        </authorList>
    </citation>
    <scope>NUCLEOTIDE SEQUENCE [LARGE SCALE GENOMIC DNA]</scope>
    <source>
        <strain evidence="1 2">LC2-13A</strain>
    </source>
</reference>
<evidence type="ECO:0000313" key="1">
    <source>
        <dbReference type="EMBL" id="GIQ65513.1"/>
    </source>
</evidence>
<dbReference type="SUPFAM" id="SSF53756">
    <property type="entry name" value="UDP-Glycosyltransferase/glycogen phosphorylase"/>
    <property type="match status" value="1"/>
</dbReference>
<dbReference type="Gene3D" id="3.40.50.2000">
    <property type="entry name" value="Glycogen Phosphorylase B"/>
    <property type="match status" value="1"/>
</dbReference>